<keyword evidence="10" id="KW-1185">Reference proteome</keyword>
<dbReference type="Gene3D" id="3.30.540.10">
    <property type="entry name" value="Fructose-1,6-Bisphosphatase, subunit A, domain 1"/>
    <property type="match status" value="1"/>
</dbReference>
<evidence type="ECO:0000256" key="8">
    <source>
        <dbReference type="RuleBase" id="RU364068"/>
    </source>
</evidence>
<dbReference type="PROSITE" id="PS00629">
    <property type="entry name" value="IMP_1"/>
    <property type="match status" value="1"/>
</dbReference>
<dbReference type="EC" id="3.1.3.25" evidence="8"/>
<sequence>MDLEYIKRIGTAAAYNGGRVLHSCLGNISDIRKKGDIDLVTEADTGSEKEILATLLTRFPDHAILAEESGLSPGDADCQWIIDPLDGTTNFAHGLPQFSVSIAFAHRGRVVVGVVLNPVSGELFTAVSGKGAHLNGRPIRVSQTETVSEGLLVTGFPYNFKEIFSEVIGRFARCLKASRGVRRLGSAALDLCFVACGRFDGFWEQNLKPWDTAAGMLIAKEAGARVTDFSDMPFTADGPEILASNGKLHEEMLSLLKSEDTTV</sequence>
<dbReference type="EMBL" id="BEXT01000001">
    <property type="protein sequence ID" value="GBC59073.1"/>
    <property type="molecule type" value="Genomic_DNA"/>
</dbReference>
<evidence type="ECO:0000313" key="10">
    <source>
        <dbReference type="Proteomes" id="UP000288096"/>
    </source>
</evidence>
<dbReference type="AlphaFoldDB" id="A0A401FPX5"/>
<dbReference type="RefSeq" id="WP_124326617.1">
    <property type="nucleotide sequence ID" value="NZ_BEXT01000001.1"/>
</dbReference>
<dbReference type="InterPro" id="IPR020550">
    <property type="entry name" value="Inositol_monophosphatase_CS"/>
</dbReference>
<evidence type="ECO:0000256" key="1">
    <source>
        <dbReference type="ARBA" id="ARBA00001033"/>
    </source>
</evidence>
<dbReference type="CDD" id="cd01639">
    <property type="entry name" value="IMPase"/>
    <property type="match status" value="1"/>
</dbReference>
<dbReference type="PROSITE" id="PS00630">
    <property type="entry name" value="IMP_2"/>
    <property type="match status" value="1"/>
</dbReference>
<dbReference type="SUPFAM" id="SSF56655">
    <property type="entry name" value="Carbohydrate phosphatase"/>
    <property type="match status" value="1"/>
</dbReference>
<feature type="binding site" evidence="7">
    <location>
        <position position="67"/>
    </location>
    <ligand>
        <name>Mg(2+)</name>
        <dbReference type="ChEBI" id="CHEBI:18420"/>
        <label>1</label>
        <note>catalytic</note>
    </ligand>
</feature>
<dbReference type="PRINTS" id="PR01959">
    <property type="entry name" value="SBIMPHPHTASE"/>
</dbReference>
<name>A0A401FPX5_9BACT</name>
<feature type="binding site" evidence="7">
    <location>
        <position position="86"/>
    </location>
    <ligand>
        <name>Mg(2+)</name>
        <dbReference type="ChEBI" id="CHEBI:18420"/>
        <label>1</label>
        <note>catalytic</note>
    </ligand>
</feature>
<comment type="catalytic activity">
    <reaction evidence="1 8">
        <text>a myo-inositol phosphate + H2O = myo-inositol + phosphate</text>
        <dbReference type="Rhea" id="RHEA:24056"/>
        <dbReference type="ChEBI" id="CHEBI:15377"/>
        <dbReference type="ChEBI" id="CHEBI:17268"/>
        <dbReference type="ChEBI" id="CHEBI:43474"/>
        <dbReference type="ChEBI" id="CHEBI:84139"/>
        <dbReference type="EC" id="3.1.3.25"/>
    </reaction>
</comment>
<dbReference type="FunFam" id="3.40.190.80:FF:000020">
    <property type="entry name" value="Fructose-1,6-bisphosphatase/inositol-1-monophosphatase"/>
    <property type="match status" value="1"/>
</dbReference>
<dbReference type="PRINTS" id="PR00377">
    <property type="entry name" value="IMPHPHTASES"/>
</dbReference>
<evidence type="ECO:0000256" key="5">
    <source>
        <dbReference type="ARBA" id="ARBA00022801"/>
    </source>
</evidence>
<proteinExistence type="inferred from homology"/>
<comment type="cofactor">
    <cofactor evidence="2 7 8">
        <name>Mg(2+)</name>
        <dbReference type="ChEBI" id="CHEBI:18420"/>
    </cofactor>
</comment>
<evidence type="ECO:0000313" key="9">
    <source>
        <dbReference type="EMBL" id="GBC59073.1"/>
    </source>
</evidence>
<dbReference type="InterPro" id="IPR033942">
    <property type="entry name" value="IMPase"/>
</dbReference>
<feature type="binding site" evidence="7">
    <location>
        <position position="85"/>
    </location>
    <ligand>
        <name>Mg(2+)</name>
        <dbReference type="ChEBI" id="CHEBI:18420"/>
        <label>1</label>
        <note>catalytic</note>
    </ligand>
</feature>
<dbReference type="Proteomes" id="UP000288096">
    <property type="component" value="Unassembled WGS sequence"/>
</dbReference>
<reference evidence="10" key="2">
    <citation type="submission" date="2019-01" db="EMBL/GenBank/DDBJ databases">
        <title>Genome sequence of Desulfonema ishimotonii strain Tokyo 01.</title>
        <authorList>
            <person name="Fukui M."/>
        </authorList>
    </citation>
    <scope>NUCLEOTIDE SEQUENCE [LARGE SCALE GENOMIC DNA]</scope>
    <source>
        <strain evidence="10">Tokyo 01</strain>
    </source>
</reference>
<dbReference type="FunFam" id="3.30.540.10:FF:000003">
    <property type="entry name" value="Inositol-1-monophosphatase"/>
    <property type="match status" value="1"/>
</dbReference>
<accession>A0A401FPX5</accession>
<evidence type="ECO:0000256" key="6">
    <source>
        <dbReference type="ARBA" id="ARBA00022842"/>
    </source>
</evidence>
<dbReference type="GO" id="GO:0007165">
    <property type="term" value="P:signal transduction"/>
    <property type="evidence" value="ECO:0007669"/>
    <property type="project" value="TreeGrafter"/>
</dbReference>
<dbReference type="PANTHER" id="PTHR20854:SF4">
    <property type="entry name" value="INOSITOL-1-MONOPHOSPHATASE-RELATED"/>
    <property type="match status" value="1"/>
</dbReference>
<evidence type="ECO:0000256" key="4">
    <source>
        <dbReference type="ARBA" id="ARBA00022723"/>
    </source>
</evidence>
<dbReference type="InterPro" id="IPR000760">
    <property type="entry name" value="Inositol_monophosphatase-like"/>
</dbReference>
<dbReference type="GO" id="GO:0006020">
    <property type="term" value="P:inositol metabolic process"/>
    <property type="evidence" value="ECO:0007669"/>
    <property type="project" value="TreeGrafter"/>
</dbReference>
<dbReference type="GO" id="GO:0046854">
    <property type="term" value="P:phosphatidylinositol phosphate biosynthetic process"/>
    <property type="evidence" value="ECO:0007669"/>
    <property type="project" value="InterPro"/>
</dbReference>
<evidence type="ECO:0000256" key="7">
    <source>
        <dbReference type="PIRSR" id="PIRSR600760-2"/>
    </source>
</evidence>
<reference evidence="10" key="1">
    <citation type="submission" date="2017-11" db="EMBL/GenBank/DDBJ databases">
        <authorList>
            <person name="Watanabe M."/>
            <person name="Kojima H."/>
        </authorList>
    </citation>
    <scope>NUCLEOTIDE SEQUENCE [LARGE SCALE GENOMIC DNA]</scope>
    <source>
        <strain evidence="10">Tokyo 01</strain>
    </source>
</reference>
<keyword evidence="5 8" id="KW-0378">Hydrolase</keyword>
<evidence type="ECO:0000256" key="2">
    <source>
        <dbReference type="ARBA" id="ARBA00001946"/>
    </source>
</evidence>
<organism evidence="9 10">
    <name type="scientific">Desulfonema ishimotonii</name>
    <dbReference type="NCBI Taxonomy" id="45657"/>
    <lineage>
        <taxon>Bacteria</taxon>
        <taxon>Pseudomonadati</taxon>
        <taxon>Thermodesulfobacteriota</taxon>
        <taxon>Desulfobacteria</taxon>
        <taxon>Desulfobacterales</taxon>
        <taxon>Desulfococcaceae</taxon>
        <taxon>Desulfonema</taxon>
    </lineage>
</organism>
<dbReference type="Gene3D" id="3.40.190.80">
    <property type="match status" value="1"/>
</dbReference>
<evidence type="ECO:0000256" key="3">
    <source>
        <dbReference type="ARBA" id="ARBA00009759"/>
    </source>
</evidence>
<protein>
    <recommendedName>
        <fullName evidence="8">Inositol-1-monophosphatase</fullName>
        <ecNumber evidence="8">3.1.3.25</ecNumber>
    </recommendedName>
</protein>
<dbReference type="PANTHER" id="PTHR20854">
    <property type="entry name" value="INOSITOL MONOPHOSPHATASE"/>
    <property type="match status" value="1"/>
</dbReference>
<gene>
    <name evidence="9" type="ORF">DENIS_0003</name>
</gene>
<dbReference type="InterPro" id="IPR020583">
    <property type="entry name" value="Inositol_monoP_metal-BS"/>
</dbReference>
<feature type="binding site" evidence="7">
    <location>
        <position position="211"/>
    </location>
    <ligand>
        <name>Mg(2+)</name>
        <dbReference type="ChEBI" id="CHEBI:18420"/>
        <label>1</label>
        <note>catalytic</note>
    </ligand>
</feature>
<dbReference type="GO" id="GO:0046872">
    <property type="term" value="F:metal ion binding"/>
    <property type="evidence" value="ECO:0007669"/>
    <property type="project" value="UniProtKB-KW"/>
</dbReference>
<comment type="similarity">
    <text evidence="3 8">Belongs to the inositol monophosphatase superfamily.</text>
</comment>
<keyword evidence="6 7" id="KW-0460">Magnesium</keyword>
<comment type="caution">
    <text evidence="9">The sequence shown here is derived from an EMBL/GenBank/DDBJ whole genome shotgun (WGS) entry which is preliminary data.</text>
</comment>
<dbReference type="OrthoDB" id="9785695at2"/>
<keyword evidence="4 7" id="KW-0479">Metal-binding</keyword>
<feature type="binding site" evidence="7">
    <location>
        <position position="83"/>
    </location>
    <ligand>
        <name>Mg(2+)</name>
        <dbReference type="ChEBI" id="CHEBI:18420"/>
        <label>1</label>
        <note>catalytic</note>
    </ligand>
</feature>
<dbReference type="GO" id="GO:0008934">
    <property type="term" value="F:inositol monophosphate 1-phosphatase activity"/>
    <property type="evidence" value="ECO:0007669"/>
    <property type="project" value="InterPro"/>
</dbReference>
<dbReference type="InterPro" id="IPR022337">
    <property type="entry name" value="Inositol_monophosphatase_SuhB"/>
</dbReference>
<dbReference type="Pfam" id="PF00459">
    <property type="entry name" value="Inositol_P"/>
    <property type="match status" value="1"/>
</dbReference>